<dbReference type="InterPro" id="IPR004360">
    <property type="entry name" value="Glyas_Fos-R_dOase_dom"/>
</dbReference>
<gene>
    <name evidence="2" type="ordered locus">MLP_09510</name>
</gene>
<reference evidence="2 3" key="1">
    <citation type="submission" date="2011-05" db="EMBL/GenBank/DDBJ databases">
        <title>Whole genome sequence of Microlunatus phosphovorus NM-1.</title>
        <authorList>
            <person name="Hosoyama A."/>
            <person name="Sasaki K."/>
            <person name="Harada T."/>
            <person name="Igarashi R."/>
            <person name="Kawakoshi A."/>
            <person name="Sasagawa M."/>
            <person name="Fukada J."/>
            <person name="Nakamura S."/>
            <person name="Katano Y."/>
            <person name="Hanada S."/>
            <person name="Kamagata Y."/>
            <person name="Nakamura N."/>
            <person name="Yamazaki S."/>
            <person name="Fujita N."/>
        </authorList>
    </citation>
    <scope>NUCLEOTIDE SEQUENCE [LARGE SCALE GENOMIC DNA]</scope>
    <source>
        <strain evidence="3">ATCC 700054 / DSM 10555 / JCM 9379 / NBRC 101784 / NCIMB 13414 / VKM Ac-1990 / NM-1</strain>
    </source>
</reference>
<dbReference type="Proteomes" id="UP000007947">
    <property type="component" value="Chromosome"/>
</dbReference>
<keyword evidence="3" id="KW-1185">Reference proteome</keyword>
<dbReference type="RefSeq" id="WP_013861850.1">
    <property type="nucleotide sequence ID" value="NC_015635.1"/>
</dbReference>
<dbReference type="InterPro" id="IPR029068">
    <property type="entry name" value="Glyas_Bleomycin-R_OHBP_Dase"/>
</dbReference>
<evidence type="ECO:0000313" key="2">
    <source>
        <dbReference type="EMBL" id="BAK33965.1"/>
    </source>
</evidence>
<dbReference type="KEGG" id="mph:MLP_09510"/>
<name>F5XMP2_MICPN</name>
<dbReference type="OrthoDB" id="9793039at2"/>
<sequence length="115" mass="12351">MSINAITLIVEQPSTIARRLHDAFGWTITQDFGAFAELATGNGAVVWLNVPSESTTALQQGVVVHCWVDDVRSAADRARAAGATILREPAAMDYGMESAWAQVQDGPIVDLTRPL</sequence>
<accession>F5XMP2</accession>
<feature type="domain" description="Glyoxalase/fosfomycin resistance/dioxygenase" evidence="1">
    <location>
        <begin position="3"/>
        <end position="95"/>
    </location>
</feature>
<dbReference type="AlphaFoldDB" id="F5XMP2"/>
<proteinExistence type="predicted"/>
<dbReference type="Pfam" id="PF00903">
    <property type="entry name" value="Glyoxalase"/>
    <property type="match status" value="1"/>
</dbReference>
<dbReference type="eggNOG" id="COG0346">
    <property type="taxonomic scope" value="Bacteria"/>
</dbReference>
<dbReference type="HOGENOM" id="CLU_2106148_0_0_11"/>
<protein>
    <recommendedName>
        <fullName evidence="1">Glyoxalase/fosfomycin resistance/dioxygenase domain-containing protein</fullName>
    </recommendedName>
</protein>
<evidence type="ECO:0000259" key="1">
    <source>
        <dbReference type="Pfam" id="PF00903"/>
    </source>
</evidence>
<dbReference type="Gene3D" id="3.10.180.10">
    <property type="entry name" value="2,3-Dihydroxybiphenyl 1,2-Dioxygenase, domain 1"/>
    <property type="match status" value="1"/>
</dbReference>
<dbReference type="EMBL" id="AP012204">
    <property type="protein sequence ID" value="BAK33965.1"/>
    <property type="molecule type" value="Genomic_DNA"/>
</dbReference>
<evidence type="ECO:0000313" key="3">
    <source>
        <dbReference type="Proteomes" id="UP000007947"/>
    </source>
</evidence>
<dbReference type="SUPFAM" id="SSF54593">
    <property type="entry name" value="Glyoxalase/Bleomycin resistance protein/Dihydroxybiphenyl dioxygenase"/>
    <property type="match status" value="1"/>
</dbReference>
<organism evidence="2 3">
    <name type="scientific">Microlunatus phosphovorus (strain ATCC 700054 / DSM 10555 / JCM 9379 / NBRC 101784 / NCIMB 13414 / VKM Ac-1990 / NM-1)</name>
    <dbReference type="NCBI Taxonomy" id="1032480"/>
    <lineage>
        <taxon>Bacteria</taxon>
        <taxon>Bacillati</taxon>
        <taxon>Actinomycetota</taxon>
        <taxon>Actinomycetes</taxon>
        <taxon>Propionibacteriales</taxon>
        <taxon>Propionibacteriaceae</taxon>
        <taxon>Microlunatus</taxon>
    </lineage>
</organism>